<feature type="region of interest" description="Disordered" evidence="1">
    <location>
        <begin position="298"/>
        <end position="324"/>
    </location>
</feature>
<dbReference type="InterPro" id="IPR001387">
    <property type="entry name" value="Cro/C1-type_HTH"/>
</dbReference>
<dbReference type="SMART" id="SM00530">
    <property type="entry name" value="HTH_XRE"/>
    <property type="match status" value="1"/>
</dbReference>
<dbReference type="Proteomes" id="UP001500416">
    <property type="component" value="Unassembled WGS sequence"/>
</dbReference>
<gene>
    <name evidence="3" type="ORF">GCM10010492_01450</name>
</gene>
<feature type="domain" description="HTH cro/C1-type" evidence="2">
    <location>
        <begin position="71"/>
        <end position="125"/>
    </location>
</feature>
<dbReference type="CDD" id="cd00093">
    <property type="entry name" value="HTH_XRE"/>
    <property type="match status" value="1"/>
</dbReference>
<dbReference type="SUPFAM" id="SSF47413">
    <property type="entry name" value="lambda repressor-like DNA-binding domains"/>
    <property type="match status" value="1"/>
</dbReference>
<evidence type="ECO:0000313" key="3">
    <source>
        <dbReference type="EMBL" id="GAA0207590.1"/>
    </source>
</evidence>
<dbReference type="InterPro" id="IPR045745">
    <property type="entry name" value="HTH_58_Actinobacteria-type"/>
</dbReference>
<dbReference type="InterPro" id="IPR010982">
    <property type="entry name" value="Lambda_DNA-bd_dom_sf"/>
</dbReference>
<dbReference type="PROSITE" id="PS50943">
    <property type="entry name" value="HTH_CROC1"/>
    <property type="match status" value="1"/>
</dbReference>
<reference evidence="3 4" key="1">
    <citation type="journal article" date="2019" name="Int. J. Syst. Evol. Microbiol.">
        <title>The Global Catalogue of Microorganisms (GCM) 10K type strain sequencing project: providing services to taxonomists for standard genome sequencing and annotation.</title>
        <authorList>
            <consortium name="The Broad Institute Genomics Platform"/>
            <consortium name="The Broad Institute Genome Sequencing Center for Infectious Disease"/>
            <person name="Wu L."/>
            <person name="Ma J."/>
        </authorList>
    </citation>
    <scope>NUCLEOTIDE SEQUENCE [LARGE SCALE GENOMIC DNA]</scope>
    <source>
        <strain evidence="3 4">JCM 3380</strain>
    </source>
</reference>
<dbReference type="EMBL" id="BAAABU010000001">
    <property type="protein sequence ID" value="GAA0207590.1"/>
    <property type="molecule type" value="Genomic_DNA"/>
</dbReference>
<accession>A0ABN0SZM1</accession>
<dbReference type="Gene3D" id="1.10.260.40">
    <property type="entry name" value="lambda repressor-like DNA-binding domains"/>
    <property type="match status" value="1"/>
</dbReference>
<evidence type="ECO:0000313" key="4">
    <source>
        <dbReference type="Proteomes" id="UP001500416"/>
    </source>
</evidence>
<name>A0ABN0SZM1_9PSEU</name>
<dbReference type="Pfam" id="PF19575">
    <property type="entry name" value="HTH_58"/>
    <property type="match status" value="1"/>
</dbReference>
<sequence length="324" mass="35283">MNFTTTVVKGYAKGQTIRALAAATGKSYSTVRSTLIAQGVRLRGRGHRPPRKPLLPVRDARARRQELSTELLRARLASGLTGAAAGHLAGISQSKVSKVETGRLVPKVADVARLADVYRTAPETRQRLISLAEEVVREAAHRRAVVHRGVAGRQVVVARAEAAARTVRILALTSLPPQLLRTPDRDRRLVVVLSESALRSDPDNWPWLREISLAPTVELGVIPWLTRVDVPDAGFHVYDESMVVFGLLAGNVVITDPDDVRGHVQAFDKLHRSAITGSRLRTHLDHLSAEGHRTHLDHLSAEGHRTPPAGPPTRPTGDDTRDAA</sequence>
<organism evidence="3 4">
    <name type="scientific">Saccharothrix mutabilis subsp. mutabilis</name>
    <dbReference type="NCBI Taxonomy" id="66855"/>
    <lineage>
        <taxon>Bacteria</taxon>
        <taxon>Bacillati</taxon>
        <taxon>Actinomycetota</taxon>
        <taxon>Actinomycetes</taxon>
        <taxon>Pseudonocardiales</taxon>
        <taxon>Pseudonocardiaceae</taxon>
        <taxon>Saccharothrix</taxon>
    </lineage>
</organism>
<protein>
    <recommendedName>
        <fullName evidence="2">HTH cro/C1-type domain-containing protein</fullName>
    </recommendedName>
</protein>
<dbReference type="Pfam" id="PF13560">
    <property type="entry name" value="HTH_31"/>
    <property type="match status" value="1"/>
</dbReference>
<keyword evidence="4" id="KW-1185">Reference proteome</keyword>
<evidence type="ECO:0000256" key="1">
    <source>
        <dbReference type="SAM" id="MobiDB-lite"/>
    </source>
</evidence>
<dbReference type="RefSeq" id="WP_343931568.1">
    <property type="nucleotide sequence ID" value="NZ_BAAABU010000001.1"/>
</dbReference>
<proteinExistence type="predicted"/>
<evidence type="ECO:0000259" key="2">
    <source>
        <dbReference type="PROSITE" id="PS50943"/>
    </source>
</evidence>
<comment type="caution">
    <text evidence="3">The sequence shown here is derived from an EMBL/GenBank/DDBJ whole genome shotgun (WGS) entry which is preliminary data.</text>
</comment>